<name>A0AAV7PZX5_PLEWA</name>
<proteinExistence type="predicted"/>
<reference evidence="1" key="1">
    <citation type="journal article" date="2022" name="bioRxiv">
        <title>Sequencing and chromosome-scale assembly of the giantPleurodeles waltlgenome.</title>
        <authorList>
            <person name="Brown T."/>
            <person name="Elewa A."/>
            <person name="Iarovenko S."/>
            <person name="Subramanian E."/>
            <person name="Araus A.J."/>
            <person name="Petzold A."/>
            <person name="Susuki M."/>
            <person name="Suzuki K.-i.T."/>
            <person name="Hayashi T."/>
            <person name="Toyoda A."/>
            <person name="Oliveira C."/>
            <person name="Osipova E."/>
            <person name="Leigh N.D."/>
            <person name="Simon A."/>
            <person name="Yun M.H."/>
        </authorList>
    </citation>
    <scope>NUCLEOTIDE SEQUENCE</scope>
    <source>
        <strain evidence="1">20211129_DDA</strain>
        <tissue evidence="1">Liver</tissue>
    </source>
</reference>
<dbReference type="AlphaFoldDB" id="A0AAV7PZX5"/>
<dbReference type="Proteomes" id="UP001066276">
    <property type="component" value="Chromosome 7"/>
</dbReference>
<evidence type="ECO:0000313" key="1">
    <source>
        <dbReference type="EMBL" id="KAJ1132877.1"/>
    </source>
</evidence>
<keyword evidence="2" id="KW-1185">Reference proteome</keyword>
<evidence type="ECO:0008006" key="3">
    <source>
        <dbReference type="Google" id="ProtNLM"/>
    </source>
</evidence>
<evidence type="ECO:0000313" key="2">
    <source>
        <dbReference type="Proteomes" id="UP001066276"/>
    </source>
</evidence>
<gene>
    <name evidence="1" type="ORF">NDU88_011178</name>
</gene>
<accession>A0AAV7PZX5</accession>
<organism evidence="1 2">
    <name type="scientific">Pleurodeles waltl</name>
    <name type="common">Iberian ribbed newt</name>
    <dbReference type="NCBI Taxonomy" id="8319"/>
    <lineage>
        <taxon>Eukaryota</taxon>
        <taxon>Metazoa</taxon>
        <taxon>Chordata</taxon>
        <taxon>Craniata</taxon>
        <taxon>Vertebrata</taxon>
        <taxon>Euteleostomi</taxon>
        <taxon>Amphibia</taxon>
        <taxon>Batrachia</taxon>
        <taxon>Caudata</taxon>
        <taxon>Salamandroidea</taxon>
        <taxon>Salamandridae</taxon>
        <taxon>Pleurodelinae</taxon>
        <taxon>Pleurodeles</taxon>
    </lineage>
</organism>
<sequence length="68" mass="7765">MTALAAPWGLLGAYITTCRSSSLALVARDERDLRYQNNKKTQLHKCKMENGQEIRSFDSFIDHTEFGE</sequence>
<protein>
    <recommendedName>
        <fullName evidence="3">Secreted protein</fullName>
    </recommendedName>
</protein>
<dbReference type="EMBL" id="JANPWB010000011">
    <property type="protein sequence ID" value="KAJ1132877.1"/>
    <property type="molecule type" value="Genomic_DNA"/>
</dbReference>
<comment type="caution">
    <text evidence="1">The sequence shown here is derived from an EMBL/GenBank/DDBJ whole genome shotgun (WGS) entry which is preliminary data.</text>
</comment>